<evidence type="ECO:0000313" key="4">
    <source>
        <dbReference type="RefSeq" id="XP_022250542.1"/>
    </source>
</evidence>
<keyword evidence="2" id="KW-1185">Reference proteome</keyword>
<reference evidence="3 4" key="1">
    <citation type="submission" date="2025-05" db="UniProtKB">
        <authorList>
            <consortium name="RefSeq"/>
        </authorList>
    </citation>
    <scope>IDENTIFICATION</scope>
    <source>
        <tissue evidence="3 4">Muscle</tissue>
    </source>
</reference>
<feature type="compositionally biased region" description="Polar residues" evidence="1">
    <location>
        <begin position="11"/>
        <end position="24"/>
    </location>
</feature>
<feature type="compositionally biased region" description="Acidic residues" evidence="1">
    <location>
        <begin position="583"/>
        <end position="597"/>
    </location>
</feature>
<accession>A0ABM1T3T5</accession>
<dbReference type="RefSeq" id="XP_022250542.1">
    <property type="nucleotide sequence ID" value="XM_022394834.1"/>
</dbReference>
<feature type="compositionally biased region" description="Basic residues" evidence="1">
    <location>
        <begin position="228"/>
        <end position="242"/>
    </location>
</feature>
<protein>
    <submittedName>
        <fullName evidence="3 4">Uncharacterized protein LOC111087609</fullName>
    </submittedName>
</protein>
<proteinExistence type="predicted"/>
<feature type="compositionally biased region" description="Low complexity" evidence="1">
    <location>
        <begin position="25"/>
        <end position="34"/>
    </location>
</feature>
<dbReference type="RefSeq" id="XP_022250541.1">
    <property type="nucleotide sequence ID" value="XM_022394833.1"/>
</dbReference>
<feature type="region of interest" description="Disordered" evidence="1">
    <location>
        <begin position="171"/>
        <end position="256"/>
    </location>
</feature>
<feature type="region of interest" description="Disordered" evidence="1">
    <location>
        <begin position="380"/>
        <end position="426"/>
    </location>
</feature>
<dbReference type="Proteomes" id="UP000694941">
    <property type="component" value="Unplaced"/>
</dbReference>
<gene>
    <name evidence="3 4" type="primary">LOC111087609</name>
</gene>
<feature type="region of interest" description="Disordered" evidence="1">
    <location>
        <begin position="317"/>
        <end position="350"/>
    </location>
</feature>
<sequence>MGHAEARKVKTTGQPTNTRNCKQASSSTVSSPHPSDSEEKEFKWGPGIVNKLKSKFISETWNSYTQENSDNKMTSSKVETSEFPQKLIYAADAQEGQEGFYVDKRSGTFTIRSSINEISKSTVTLFGETNLPVQRNYNRRKSPALKRLASLSEHLPNSLLINERIVIVEHPKHTVKSRQHSPKASVRGENRRNSTGGSNYEDSSSRDTVRSCKRVFETLKKNSQQQTKLRRKPPVVKTRKVKQTTPSGGTVPLNTSPTIQVQNDIVVKPVTKQANNAYVTRPSQRSGLSRTRLVKLEPSTSGATVKFISKSTFTRSPSVSCDDEEAINGDIKENDSVVSPTSRKSSKDPEYGVRLISSEALERIRSHGSTMIFGGKSNSYVKLRTKPDPRTITRTRKPKAPLPPPVSKQGPTSDSKPAISSPVTTLSDTQLLVSNVSTTPKPQLRVPLKPQENRPLIVKIDEFEDLSEAVKDKNSTSHATKAPNIIQNQQEEKSVDVVQESEEKSVDVQESEILRPSTLLGNKVPLWQKPPPANNTIVFDFRGKNVQANVSLQPKPFGVSSGSVVRKKKQTGKSGLPNGNDSEFGDSPDYEDEDYDSNSENLPVLSGLVFIGENTKVGKSAFLGTKNKKLKIQFDEEPTTFTYPSESFLVSQMLNEYENIPEGNISTGSTEQLTSTLANGETNTFSSYVPSMINSSDKFQLGVSRPSHRLPSTPNYKDELPTPVDDGLKTAFTDDISSWSTSSSTSDLLF</sequence>
<evidence type="ECO:0000313" key="3">
    <source>
        <dbReference type="RefSeq" id="XP_022250541.1"/>
    </source>
</evidence>
<feature type="region of interest" description="Disordered" evidence="1">
    <location>
        <begin position="703"/>
        <end position="724"/>
    </location>
</feature>
<evidence type="ECO:0000256" key="1">
    <source>
        <dbReference type="SAM" id="MobiDB-lite"/>
    </source>
</evidence>
<feature type="compositionally biased region" description="Polar residues" evidence="1">
    <location>
        <begin position="193"/>
        <end position="202"/>
    </location>
</feature>
<name>A0ABM1T3T5_LIMPO</name>
<feature type="compositionally biased region" description="Basic and acidic residues" evidence="1">
    <location>
        <begin position="203"/>
        <end position="220"/>
    </location>
</feature>
<feature type="region of interest" description="Disordered" evidence="1">
    <location>
        <begin position="558"/>
        <end position="598"/>
    </location>
</feature>
<dbReference type="GeneID" id="111087609"/>
<feature type="region of interest" description="Disordered" evidence="1">
    <location>
        <begin position="1"/>
        <end position="44"/>
    </location>
</feature>
<evidence type="ECO:0000313" key="2">
    <source>
        <dbReference type="Proteomes" id="UP000694941"/>
    </source>
</evidence>
<organism evidence="2 3">
    <name type="scientific">Limulus polyphemus</name>
    <name type="common">Atlantic horseshoe crab</name>
    <dbReference type="NCBI Taxonomy" id="6850"/>
    <lineage>
        <taxon>Eukaryota</taxon>
        <taxon>Metazoa</taxon>
        <taxon>Ecdysozoa</taxon>
        <taxon>Arthropoda</taxon>
        <taxon>Chelicerata</taxon>
        <taxon>Merostomata</taxon>
        <taxon>Xiphosura</taxon>
        <taxon>Limulidae</taxon>
        <taxon>Limulus</taxon>
    </lineage>
</organism>